<protein>
    <submittedName>
        <fullName evidence="7">MATE family membrane protein, Rfbx family</fullName>
    </submittedName>
</protein>
<gene>
    <name evidence="7" type="primary">aglR6</name>
    <name evidence="7" type="ORF">AArcS_2657</name>
</gene>
<dbReference type="PANTHER" id="PTHR30250:SF28">
    <property type="entry name" value="POLYSACCHARIDE BIOSYNTHESIS PROTEIN"/>
    <property type="match status" value="1"/>
</dbReference>
<dbReference type="GeneID" id="70686039"/>
<proteinExistence type="predicted"/>
<feature type="transmembrane region" description="Helical" evidence="6">
    <location>
        <begin position="444"/>
        <end position="464"/>
    </location>
</feature>
<feature type="transmembrane region" description="Helical" evidence="6">
    <location>
        <begin position="230"/>
        <end position="252"/>
    </location>
</feature>
<sequence length="482" mass="50722">MRIGQTSIVVFLSKLTSSALGFLGTIYFARVLGAEVLGLYALVIALVGWLKLGGSMGVGTAVTKRVSEGDEQGAYVAAGVLSTLAIGGLVSVLLLLGRGYLADYVGEFDAYVAVSVVWFVLALLAIKLFYKLVLAVLEGERKVHLAGLLAPVRIGVATLVQIGLVIAGFSLAGLLVGYGVGGVLIGVLGLLYVSTSLERPRKRHFRSLYEYAKYAWLGGLKSRSFNDVDILVLGAFVPTALVGVYAVAWSIAKFLDLFGTAVSDTLFPEISRATADGEDATASQLVEDSLAYGGLIVVPGLVGGLLVGDRLLAIYGPEFVQGTAVLGLLLVATLLYGYQKQLLTALNAVDRPDLAFRINLAFITVNAVLNVVLVWQIGWRGAAIATALSAGIGLVLAYAALTDVLAFRTPIREIGRQWVSAGLMGGGVWLVLELVETAEVGNLVAVPAVVAFGAGLYFTTLLGISGQFRRTVQRNLPLLSSR</sequence>
<feature type="transmembrane region" description="Helical" evidence="6">
    <location>
        <begin position="358"/>
        <end position="377"/>
    </location>
</feature>
<keyword evidence="5 6" id="KW-0472">Membrane</keyword>
<keyword evidence="3 6" id="KW-0812">Transmembrane</keyword>
<keyword evidence="8" id="KW-1185">Reference proteome</keyword>
<evidence type="ECO:0000256" key="4">
    <source>
        <dbReference type="ARBA" id="ARBA00022989"/>
    </source>
</evidence>
<feature type="transmembrane region" description="Helical" evidence="6">
    <location>
        <begin position="145"/>
        <end position="169"/>
    </location>
</feature>
<name>A0A897MXP7_9EURY</name>
<reference evidence="7" key="1">
    <citation type="submission" date="2020-11" db="EMBL/GenBank/DDBJ databases">
        <title>Carbohydrate-dependent, anaerobic sulfur respiration: A novel catabolism in halophilic archaea.</title>
        <authorList>
            <person name="Sorokin D.Y."/>
            <person name="Messina E."/>
            <person name="Smedile F."/>
            <person name="La Cono V."/>
            <person name="Hallsworth J.E."/>
            <person name="Yakimov M.M."/>
        </authorList>
    </citation>
    <scope>NUCLEOTIDE SEQUENCE</scope>
    <source>
        <strain evidence="7">AArc-S</strain>
    </source>
</reference>
<evidence type="ECO:0000256" key="6">
    <source>
        <dbReference type="SAM" id="Phobius"/>
    </source>
</evidence>
<comment type="subcellular location">
    <subcellularLocation>
        <location evidence="1">Cell membrane</location>
        <topology evidence="1">Multi-pass membrane protein</topology>
    </subcellularLocation>
</comment>
<evidence type="ECO:0000256" key="2">
    <source>
        <dbReference type="ARBA" id="ARBA00022475"/>
    </source>
</evidence>
<feature type="transmembrane region" description="Helical" evidence="6">
    <location>
        <begin position="319"/>
        <end position="338"/>
    </location>
</feature>
<feature type="transmembrane region" description="Helical" evidence="6">
    <location>
        <begin position="40"/>
        <end position="62"/>
    </location>
</feature>
<dbReference type="EMBL" id="CP064786">
    <property type="protein sequence ID" value="QSG03853.1"/>
    <property type="molecule type" value="Genomic_DNA"/>
</dbReference>
<keyword evidence="4 6" id="KW-1133">Transmembrane helix</keyword>
<dbReference type="Pfam" id="PF13440">
    <property type="entry name" value="Polysacc_synt_3"/>
    <property type="match status" value="1"/>
</dbReference>
<feature type="transmembrane region" description="Helical" evidence="6">
    <location>
        <begin position="175"/>
        <end position="193"/>
    </location>
</feature>
<dbReference type="AlphaFoldDB" id="A0A897MXP7"/>
<evidence type="ECO:0000256" key="3">
    <source>
        <dbReference type="ARBA" id="ARBA00022692"/>
    </source>
</evidence>
<dbReference type="KEGG" id="hara:AArcS_2657"/>
<feature type="transmembrane region" description="Helical" evidence="6">
    <location>
        <begin position="7"/>
        <end position="28"/>
    </location>
</feature>
<dbReference type="InterPro" id="IPR050833">
    <property type="entry name" value="Poly_Biosynth_Transport"/>
</dbReference>
<feature type="transmembrane region" description="Helical" evidence="6">
    <location>
        <begin position="383"/>
        <end position="407"/>
    </location>
</feature>
<feature type="transmembrane region" description="Helical" evidence="6">
    <location>
        <begin position="74"/>
        <end position="96"/>
    </location>
</feature>
<dbReference type="GO" id="GO:0005886">
    <property type="term" value="C:plasma membrane"/>
    <property type="evidence" value="ECO:0007669"/>
    <property type="project" value="UniProtKB-SubCell"/>
</dbReference>
<dbReference type="Proteomes" id="UP000663586">
    <property type="component" value="Chromosome"/>
</dbReference>
<evidence type="ECO:0000256" key="1">
    <source>
        <dbReference type="ARBA" id="ARBA00004651"/>
    </source>
</evidence>
<dbReference type="RefSeq" id="WP_238477894.1">
    <property type="nucleotide sequence ID" value="NZ_CP064786.1"/>
</dbReference>
<keyword evidence="2" id="KW-1003">Cell membrane</keyword>
<evidence type="ECO:0000313" key="7">
    <source>
        <dbReference type="EMBL" id="QSG03853.1"/>
    </source>
</evidence>
<feature type="transmembrane region" description="Helical" evidence="6">
    <location>
        <begin position="414"/>
        <end position="432"/>
    </location>
</feature>
<organism evidence="7 8">
    <name type="scientific">Natranaeroarchaeum sulfidigenes</name>
    <dbReference type="NCBI Taxonomy" id="2784880"/>
    <lineage>
        <taxon>Archaea</taxon>
        <taxon>Methanobacteriati</taxon>
        <taxon>Methanobacteriota</taxon>
        <taxon>Stenosarchaea group</taxon>
        <taxon>Halobacteria</taxon>
        <taxon>Halobacteriales</taxon>
        <taxon>Natronoarchaeaceae</taxon>
        <taxon>Natranaeroarchaeum</taxon>
    </lineage>
</organism>
<evidence type="ECO:0000256" key="5">
    <source>
        <dbReference type="ARBA" id="ARBA00023136"/>
    </source>
</evidence>
<dbReference type="PANTHER" id="PTHR30250">
    <property type="entry name" value="PST FAMILY PREDICTED COLANIC ACID TRANSPORTER"/>
    <property type="match status" value="1"/>
</dbReference>
<feature type="transmembrane region" description="Helical" evidence="6">
    <location>
        <begin position="108"/>
        <end position="133"/>
    </location>
</feature>
<evidence type="ECO:0000313" key="8">
    <source>
        <dbReference type="Proteomes" id="UP000663586"/>
    </source>
</evidence>
<accession>A0A897MXP7</accession>